<evidence type="ECO:0000256" key="8">
    <source>
        <dbReference type="ARBA" id="ARBA00022989"/>
    </source>
</evidence>
<dbReference type="GO" id="GO:0005789">
    <property type="term" value="C:endoplasmic reticulum membrane"/>
    <property type="evidence" value="ECO:0007669"/>
    <property type="project" value="UniProtKB-SubCell"/>
</dbReference>
<feature type="transmembrane region" description="Helical" evidence="10">
    <location>
        <begin position="104"/>
        <end position="128"/>
    </location>
</feature>
<organism evidence="11">
    <name type="scientific">Lamprotornis superbus</name>
    <dbReference type="NCBI Taxonomy" id="245042"/>
    <lineage>
        <taxon>Eukaryota</taxon>
        <taxon>Metazoa</taxon>
        <taxon>Chordata</taxon>
        <taxon>Craniata</taxon>
        <taxon>Vertebrata</taxon>
        <taxon>Euteleostomi</taxon>
        <taxon>Archelosauria</taxon>
        <taxon>Archosauria</taxon>
        <taxon>Dinosauria</taxon>
        <taxon>Saurischia</taxon>
        <taxon>Theropoda</taxon>
        <taxon>Coelurosauria</taxon>
        <taxon>Aves</taxon>
        <taxon>Neognathae</taxon>
        <taxon>Neoaves</taxon>
        <taxon>Telluraves</taxon>
        <taxon>Australaves</taxon>
        <taxon>Passeriformes</taxon>
        <taxon>Sturnidae</taxon>
        <taxon>Lamprotornis</taxon>
    </lineage>
</organism>
<dbReference type="InterPro" id="IPR032974">
    <property type="entry name" value="Polypren_kinase"/>
</dbReference>
<evidence type="ECO:0000313" key="11">
    <source>
        <dbReference type="EMBL" id="KAG0122470.1"/>
    </source>
</evidence>
<evidence type="ECO:0000256" key="9">
    <source>
        <dbReference type="ARBA" id="ARBA00023136"/>
    </source>
</evidence>
<evidence type="ECO:0000256" key="3">
    <source>
        <dbReference type="ARBA" id="ARBA00012132"/>
    </source>
</evidence>
<dbReference type="OrthoDB" id="377083at2759"/>
<dbReference type="Proteomes" id="UP000618051">
    <property type="component" value="Unassembled WGS sequence"/>
</dbReference>
<feature type="transmembrane region" description="Helical" evidence="10">
    <location>
        <begin position="201"/>
        <end position="219"/>
    </location>
</feature>
<dbReference type="EMBL" id="JADDUC020000023">
    <property type="protein sequence ID" value="KAI1232104.1"/>
    <property type="molecule type" value="Genomic_DNA"/>
</dbReference>
<evidence type="ECO:0000256" key="10">
    <source>
        <dbReference type="SAM" id="Phobius"/>
    </source>
</evidence>
<keyword evidence="8 10" id="KW-1133">Transmembrane helix</keyword>
<reference evidence="12" key="3">
    <citation type="submission" date="2022-01" db="EMBL/GenBank/DDBJ databases">
        <authorList>
            <person name="Rubenstein D.R."/>
        </authorList>
    </citation>
    <scope>NUCLEOTIDE SEQUENCE</scope>
    <source>
        <strain evidence="12">SS15</strain>
        <tissue evidence="12">Liver</tissue>
    </source>
</reference>
<gene>
    <name evidence="12" type="ORF">IHE44_0007160</name>
    <name evidence="11" type="ORF">IHE44_009106</name>
</gene>
<feature type="transmembrane region" description="Helical" evidence="10">
    <location>
        <begin position="273"/>
        <end position="291"/>
    </location>
</feature>
<comment type="similarity">
    <text evidence="2">Belongs to the polyprenol kinase family.</text>
</comment>
<proteinExistence type="inferred from homology"/>
<protein>
    <recommendedName>
        <fullName evidence="3">dolichol kinase</fullName>
        <ecNumber evidence="3">2.7.1.108</ecNumber>
    </recommendedName>
</protein>
<name>A0A835NV80_9PASS</name>
<keyword evidence="9 10" id="KW-0472">Membrane</keyword>
<evidence type="ECO:0000256" key="5">
    <source>
        <dbReference type="ARBA" id="ARBA00022692"/>
    </source>
</evidence>
<dbReference type="EMBL" id="JADDUC010000036">
    <property type="protein sequence ID" value="KAG0122470.1"/>
    <property type="molecule type" value="Genomic_DNA"/>
</dbReference>
<reference evidence="12 13" key="2">
    <citation type="journal article" date="2021" name="J. Hered.">
        <title>Feather Gene Expression Elucidates the Developmental Basis of Plumage Iridescence in African Starlings.</title>
        <authorList>
            <person name="Rubenstein D.R."/>
            <person name="Corvelo A."/>
            <person name="MacManes M.D."/>
            <person name="Maia R."/>
            <person name="Narzisi G."/>
            <person name="Rousaki A."/>
            <person name="Vandenabeele P."/>
            <person name="Shawkey M.D."/>
            <person name="Solomon J."/>
        </authorList>
    </citation>
    <scope>NUCLEOTIDE SEQUENCE [LARGE SCALE GENOMIC DNA]</scope>
    <source>
        <strain evidence="12">SS15</strain>
    </source>
</reference>
<evidence type="ECO:0000313" key="13">
    <source>
        <dbReference type="Proteomes" id="UP000618051"/>
    </source>
</evidence>
<dbReference type="AlphaFoldDB" id="A0A835NV80"/>
<evidence type="ECO:0000256" key="6">
    <source>
        <dbReference type="ARBA" id="ARBA00022777"/>
    </source>
</evidence>
<keyword evidence="4" id="KW-0808">Transferase</keyword>
<evidence type="ECO:0000256" key="4">
    <source>
        <dbReference type="ARBA" id="ARBA00022679"/>
    </source>
</evidence>
<dbReference type="EC" id="2.7.1.108" evidence="3"/>
<feature type="transmembrane region" description="Helical" evidence="10">
    <location>
        <begin position="140"/>
        <end position="164"/>
    </location>
</feature>
<accession>A0A835NV80</accession>
<keyword evidence="13" id="KW-1185">Reference proteome</keyword>
<comment type="subcellular location">
    <subcellularLocation>
        <location evidence="1">Endoplasmic reticulum membrane</location>
        <topology evidence="1">Multi-pass membrane protein</topology>
    </subcellularLocation>
</comment>
<dbReference type="PANTHER" id="PTHR13205">
    <property type="entry name" value="TRANSMEMBRANE PROTEIN 15-RELATED"/>
    <property type="match status" value="1"/>
</dbReference>
<dbReference type="GO" id="GO:0004168">
    <property type="term" value="F:dolichol kinase activity"/>
    <property type="evidence" value="ECO:0007669"/>
    <property type="project" value="UniProtKB-EC"/>
</dbReference>
<sequence length="703" mass="77776">MELNKEPETFKDLRRGIAVAWKGIPPNGQLSTLELLRSCKLEAGWAGIMLNKAVLVESLLVFTMVLLVHAMVWDRFSWCAVALAIQAFYVQFKWDRLLQLGGAVFQFRGAANSGLLPASMVMPLLGVVMKERCRAAGIVYFERFGIVVASTGMLLALFLSVLAVGITKPVPTNTCILTGIAGSVIIYTMKHSLTVSEVIEVLEVLLIFVYLSMILLYLLPRCFTPGEALLVLGGNAKRSSESKKHQASTITRKYFHFIVVATYVPGLIYDRQLLYVAAVLCLAVFIFLEYISRWFHTLQVVVQVVPLASITWKAGSEPTNSTHVEAPEAARTILRAIPSANSQNKPTHKNLTPGYILHSKGTTAVISLGNKVGKSRTVLVTSSGHTQTLTGVRARDEPQTAILLCGIFQGNPEPQDPAQRLCVQEGGILRSNRDSPALRGTCAWSCSSSLVEKANPLEIILCQEDFEFRDESRAAQTEGAQEKSLHELCGTSCPRKFVAVTHTLKFTVLLVFAIPAIPCFEAQKDRSSKRKTTSTRQCPKKVKEKDATVAKPSLQALFDFQGQGIEQVLLHHEPTAFQQRALSQLHRQALQAVYFLQIVEAKDRVRNAFQVTSDQLKLCQVDHLLKAVENNELGALVVDGKFLKMHTNICHHLWQLDNALVVHGESKHLSKIDTKCSSLELVLGNLNQKLLQARKMRVCSSTR</sequence>
<comment type="caution">
    <text evidence="11">The sequence shown here is derived from an EMBL/GenBank/DDBJ whole genome shotgun (WGS) entry which is preliminary data.</text>
</comment>
<evidence type="ECO:0000313" key="12">
    <source>
        <dbReference type="EMBL" id="KAI1232104.1"/>
    </source>
</evidence>
<dbReference type="GO" id="GO:0043048">
    <property type="term" value="P:dolichyl monophosphate biosynthetic process"/>
    <property type="evidence" value="ECO:0007669"/>
    <property type="project" value="TreeGrafter"/>
</dbReference>
<evidence type="ECO:0000256" key="1">
    <source>
        <dbReference type="ARBA" id="ARBA00004477"/>
    </source>
</evidence>
<keyword evidence="7" id="KW-0256">Endoplasmic reticulum</keyword>
<keyword evidence="6" id="KW-0418">Kinase</keyword>
<evidence type="ECO:0000256" key="2">
    <source>
        <dbReference type="ARBA" id="ARBA00010794"/>
    </source>
</evidence>
<reference evidence="11" key="1">
    <citation type="submission" date="2020-10" db="EMBL/GenBank/DDBJ databases">
        <title>Feather gene expression reveals the developmental basis of iridescence in African starlings.</title>
        <authorList>
            <person name="Rubenstein D.R."/>
        </authorList>
    </citation>
    <scope>NUCLEOTIDE SEQUENCE</scope>
    <source>
        <strain evidence="11">SS15</strain>
        <tissue evidence="11">Liver</tissue>
    </source>
</reference>
<feature type="transmembrane region" description="Helical" evidence="10">
    <location>
        <begin position="43"/>
        <end position="68"/>
    </location>
</feature>
<dbReference type="PANTHER" id="PTHR13205:SF15">
    <property type="entry name" value="DOLICHOL KINASE"/>
    <property type="match status" value="1"/>
</dbReference>
<keyword evidence="5 10" id="KW-0812">Transmembrane</keyword>
<evidence type="ECO:0000256" key="7">
    <source>
        <dbReference type="ARBA" id="ARBA00022824"/>
    </source>
</evidence>